<gene>
    <name evidence="5" type="ORF">NOR51B_1614</name>
</gene>
<dbReference type="SUPFAM" id="SSF46689">
    <property type="entry name" value="Homeodomain-like"/>
    <property type="match status" value="1"/>
</dbReference>
<dbReference type="SMART" id="SM00342">
    <property type="entry name" value="HTH_ARAC"/>
    <property type="match status" value="1"/>
</dbReference>
<evidence type="ECO:0000259" key="4">
    <source>
        <dbReference type="PROSITE" id="PS01124"/>
    </source>
</evidence>
<evidence type="ECO:0000256" key="3">
    <source>
        <dbReference type="ARBA" id="ARBA00023163"/>
    </source>
</evidence>
<protein>
    <recommendedName>
        <fullName evidence="4">HTH araC/xylS-type domain-containing protein</fullName>
    </recommendedName>
</protein>
<dbReference type="GO" id="GO:0003700">
    <property type="term" value="F:DNA-binding transcription factor activity"/>
    <property type="evidence" value="ECO:0007669"/>
    <property type="project" value="InterPro"/>
</dbReference>
<keyword evidence="2" id="KW-0238">DNA-binding</keyword>
<dbReference type="STRING" id="565045.NOR51B_1614"/>
<dbReference type="Gene3D" id="1.10.10.60">
    <property type="entry name" value="Homeodomain-like"/>
    <property type="match status" value="1"/>
</dbReference>
<dbReference type="EMBL" id="DS999411">
    <property type="protein sequence ID" value="EED35667.1"/>
    <property type="molecule type" value="Genomic_DNA"/>
</dbReference>
<keyword evidence="1" id="KW-0805">Transcription regulation</keyword>
<dbReference type="InterPro" id="IPR009057">
    <property type="entry name" value="Homeodomain-like_sf"/>
</dbReference>
<proteinExistence type="predicted"/>
<dbReference type="Proteomes" id="UP000004699">
    <property type="component" value="Unassembled WGS sequence"/>
</dbReference>
<dbReference type="PANTHER" id="PTHR47894">
    <property type="entry name" value="HTH-TYPE TRANSCRIPTIONAL REGULATOR GADX"/>
    <property type="match status" value="1"/>
</dbReference>
<accession>B8KVR9</accession>
<name>B8KVR9_9GAMM</name>
<dbReference type="GO" id="GO:0000976">
    <property type="term" value="F:transcription cis-regulatory region binding"/>
    <property type="evidence" value="ECO:0007669"/>
    <property type="project" value="TreeGrafter"/>
</dbReference>
<dbReference type="eggNOG" id="COG2207">
    <property type="taxonomic scope" value="Bacteria"/>
</dbReference>
<feature type="domain" description="HTH araC/xylS-type" evidence="4">
    <location>
        <begin position="231"/>
        <end position="327"/>
    </location>
</feature>
<dbReference type="Pfam" id="PF12625">
    <property type="entry name" value="Arabinose_bd"/>
    <property type="match status" value="1"/>
</dbReference>
<dbReference type="Pfam" id="PF12833">
    <property type="entry name" value="HTH_18"/>
    <property type="match status" value="1"/>
</dbReference>
<dbReference type="PANTHER" id="PTHR47894:SF1">
    <property type="entry name" value="HTH-TYPE TRANSCRIPTIONAL REGULATOR VQSM"/>
    <property type="match status" value="1"/>
</dbReference>
<dbReference type="RefSeq" id="WP_009020413.1">
    <property type="nucleotide sequence ID" value="NZ_DS999411.1"/>
</dbReference>
<keyword evidence="3" id="KW-0804">Transcription</keyword>
<evidence type="ECO:0000313" key="6">
    <source>
        <dbReference type="Proteomes" id="UP000004699"/>
    </source>
</evidence>
<dbReference type="AlphaFoldDB" id="B8KVR9"/>
<dbReference type="InterPro" id="IPR018060">
    <property type="entry name" value="HTH_AraC"/>
</dbReference>
<dbReference type="InterPro" id="IPR032687">
    <property type="entry name" value="AraC-type_N"/>
</dbReference>
<dbReference type="OrthoDB" id="6194859at2"/>
<sequence>MTALATAIRPLWTLIESYGEDPAEIFDSVGIDPAKLRESNERLPVAACNAAWLRASTRIHDPAFGVHYGEHWRPAMFGSLGYAWLASVSLRRALHRASEYFDMLIERGALEVKDLDDGQVLIALSYRGNAFTLPALADSLLSTLVKLCRISCGDDFNPSEILLFHSAPPEQSAYFSYFKCTVRFDADVDGIVLPKAILDEPLPGGNKAIAAMIDQETVRYLAQLDRSKVVERVQAAITERLASGRVASETVAADLHVSNRTLNRQLQAEGTTFKAVMDKTRQKLADAYLAESQSITQIAFSLGFSDQTSFTRAYKRWTGQTPSEARG</sequence>
<evidence type="ECO:0000256" key="2">
    <source>
        <dbReference type="ARBA" id="ARBA00023125"/>
    </source>
</evidence>
<organism evidence="5 6">
    <name type="scientific">Luminiphilus syltensis NOR5-1B</name>
    <dbReference type="NCBI Taxonomy" id="565045"/>
    <lineage>
        <taxon>Bacteria</taxon>
        <taxon>Pseudomonadati</taxon>
        <taxon>Pseudomonadota</taxon>
        <taxon>Gammaproteobacteria</taxon>
        <taxon>Cellvibrionales</taxon>
        <taxon>Halieaceae</taxon>
        <taxon>Luminiphilus</taxon>
    </lineage>
</organism>
<keyword evidence="6" id="KW-1185">Reference proteome</keyword>
<dbReference type="HOGENOM" id="CLU_047522_1_3_6"/>
<evidence type="ECO:0000313" key="5">
    <source>
        <dbReference type="EMBL" id="EED35667.1"/>
    </source>
</evidence>
<dbReference type="GO" id="GO:0005829">
    <property type="term" value="C:cytosol"/>
    <property type="evidence" value="ECO:0007669"/>
    <property type="project" value="TreeGrafter"/>
</dbReference>
<reference evidence="6" key="1">
    <citation type="journal article" date="2013" name="BMC Microbiol.">
        <title>Taxonomy and evolution of bacteriochlorophyll a-containing members of the OM60/NOR5 clade of marine gammaproteobacteria: description of Luminiphilus syltensis gen. nov., sp. nov., reclassification of Haliea rubra as Pseudohaliea rubra gen. nov., comb. nov., and emendation of Chromatocurvus halotolerans.</title>
        <authorList>
            <person name="Spring S."/>
            <person name="Riedel T."/>
            <person name="Sproer C."/>
            <person name="Yan S."/>
            <person name="Harder J."/>
            <person name="Fuchs B.M."/>
        </authorList>
    </citation>
    <scope>NUCLEOTIDE SEQUENCE [LARGE SCALE GENOMIC DNA]</scope>
    <source>
        <strain evidence="6">NOR51-B</strain>
    </source>
</reference>
<dbReference type="PROSITE" id="PS01124">
    <property type="entry name" value="HTH_ARAC_FAMILY_2"/>
    <property type="match status" value="1"/>
</dbReference>
<dbReference type="InterPro" id="IPR020449">
    <property type="entry name" value="Tscrpt_reg_AraC-type_HTH"/>
</dbReference>
<evidence type="ECO:0000256" key="1">
    <source>
        <dbReference type="ARBA" id="ARBA00023015"/>
    </source>
</evidence>
<dbReference type="PRINTS" id="PR00032">
    <property type="entry name" value="HTHARAC"/>
</dbReference>